<dbReference type="EMBL" id="CM041551">
    <property type="protein sequence ID" value="KAI3355209.1"/>
    <property type="molecule type" value="Genomic_DNA"/>
</dbReference>
<evidence type="ECO:0000313" key="2">
    <source>
        <dbReference type="Proteomes" id="UP000831701"/>
    </source>
</evidence>
<proteinExistence type="predicted"/>
<protein>
    <submittedName>
        <fullName evidence="1">Uncharacterized protein</fullName>
    </submittedName>
</protein>
<evidence type="ECO:0000313" key="1">
    <source>
        <dbReference type="EMBL" id="KAI3355209.1"/>
    </source>
</evidence>
<organism evidence="1 2">
    <name type="scientific">Scortum barcoo</name>
    <name type="common">barcoo grunter</name>
    <dbReference type="NCBI Taxonomy" id="214431"/>
    <lineage>
        <taxon>Eukaryota</taxon>
        <taxon>Metazoa</taxon>
        <taxon>Chordata</taxon>
        <taxon>Craniata</taxon>
        <taxon>Vertebrata</taxon>
        <taxon>Euteleostomi</taxon>
        <taxon>Actinopterygii</taxon>
        <taxon>Neopterygii</taxon>
        <taxon>Teleostei</taxon>
        <taxon>Neoteleostei</taxon>
        <taxon>Acanthomorphata</taxon>
        <taxon>Eupercaria</taxon>
        <taxon>Centrarchiformes</taxon>
        <taxon>Terapontoidei</taxon>
        <taxon>Terapontidae</taxon>
        <taxon>Scortum</taxon>
    </lineage>
</organism>
<comment type="caution">
    <text evidence="1">The sequence shown here is derived from an EMBL/GenBank/DDBJ whole genome shotgun (WGS) entry which is preliminary data.</text>
</comment>
<keyword evidence="2" id="KW-1185">Reference proteome</keyword>
<accession>A0ACB8VIG2</accession>
<gene>
    <name evidence="1" type="ORF">L3Q82_018064</name>
</gene>
<sequence length="277" mass="31109">MSARNQEKGEGVDSDDDFQYEEVSLEGKWGLTEGEEDLEATVKAIKDRAEASAAVAATSPGAQRPEAVDDFLRSFLLQMGMTETLDCFQTEWAEAAQRGLPDAERVGAVPEVYIENRRLEGELKNLRRETAEYRRAAAAAAEALERVRRARDLNRLQHKRLVQERDRLVEEMRRLKTQCDSQEPAVRRLDQKYQAALKQTMLMTLEGGKASGKGTPGEPTPLLTDSPVHFTARDDLRAIPKRKENEREKAHASAHLVRAENKPASRPLISLLPLRPV</sequence>
<reference evidence="1" key="1">
    <citation type="submission" date="2022-04" db="EMBL/GenBank/DDBJ databases">
        <title>Jade perch genome.</title>
        <authorList>
            <person name="Chao B."/>
        </authorList>
    </citation>
    <scope>NUCLEOTIDE SEQUENCE</scope>
    <source>
        <strain evidence="1">CB-2022</strain>
    </source>
</reference>
<name>A0ACB8VIG2_9TELE</name>
<dbReference type="Proteomes" id="UP000831701">
    <property type="component" value="Chromosome 21"/>
</dbReference>